<dbReference type="STRING" id="1799789.AX660_14865"/>
<dbReference type="Proteomes" id="UP000070299">
    <property type="component" value="Unassembled WGS sequence"/>
</dbReference>
<evidence type="ECO:0000313" key="2">
    <source>
        <dbReference type="Proteomes" id="UP000070299"/>
    </source>
</evidence>
<protein>
    <submittedName>
        <fullName evidence="1">Uncharacterized protein</fullName>
    </submittedName>
</protein>
<comment type="caution">
    <text evidence="1">The sequence shown here is derived from an EMBL/GenBank/DDBJ whole genome shotgun (WGS) entry which is preliminary data.</text>
</comment>
<gene>
    <name evidence="1" type="ORF">AX660_14865</name>
</gene>
<keyword evidence="2" id="KW-1185">Reference proteome</keyword>
<dbReference type="AlphaFoldDB" id="A0A136A2Q8"/>
<sequence length="90" mass="9614">MDLKMSENRTKGGLMTENLELIAGEVPEALGVILVSTKGYTITYYGGAFLINNSVDVASLSLGAIAEVNNKINGVTIVNSVKHGRENKIF</sequence>
<organism evidence="1 2">
    <name type="scientific">Paraglaciecola hydrolytica</name>
    <dbReference type="NCBI Taxonomy" id="1799789"/>
    <lineage>
        <taxon>Bacteria</taxon>
        <taxon>Pseudomonadati</taxon>
        <taxon>Pseudomonadota</taxon>
        <taxon>Gammaproteobacteria</taxon>
        <taxon>Alteromonadales</taxon>
        <taxon>Alteromonadaceae</taxon>
        <taxon>Paraglaciecola</taxon>
    </lineage>
</organism>
<dbReference type="EMBL" id="LSNE01000005">
    <property type="protein sequence ID" value="KXI29410.1"/>
    <property type="molecule type" value="Genomic_DNA"/>
</dbReference>
<reference evidence="2" key="1">
    <citation type="submission" date="2016-02" db="EMBL/GenBank/DDBJ databases">
        <authorList>
            <person name="Schultz-Johansen M."/>
            <person name="Glaring M.A."/>
            <person name="Bech P.K."/>
            <person name="Stougaard P."/>
        </authorList>
    </citation>
    <scope>NUCLEOTIDE SEQUENCE [LARGE SCALE GENOMIC DNA]</scope>
    <source>
        <strain evidence="2">S66</strain>
    </source>
</reference>
<proteinExistence type="predicted"/>
<evidence type="ECO:0000313" key="1">
    <source>
        <dbReference type="EMBL" id="KXI29410.1"/>
    </source>
</evidence>
<accession>A0A136A2Q8</accession>
<dbReference type="RefSeq" id="WP_068376842.1">
    <property type="nucleotide sequence ID" value="NZ_LSNE01000005.1"/>
</dbReference>
<name>A0A136A2Q8_9ALTE</name>